<organism evidence="2 3">
    <name type="scientific">Arachidicoccus ginsenosidivorans</name>
    <dbReference type="NCBI Taxonomy" id="496057"/>
    <lineage>
        <taxon>Bacteria</taxon>
        <taxon>Pseudomonadati</taxon>
        <taxon>Bacteroidota</taxon>
        <taxon>Chitinophagia</taxon>
        <taxon>Chitinophagales</taxon>
        <taxon>Chitinophagaceae</taxon>
        <taxon>Arachidicoccus</taxon>
    </lineage>
</organism>
<sequence length="221" mass="23936">MRRFNKIKRYLPFCLLGTTLLVSQVSAQNATVKDNLSKTTQVTDTIFVKGIVRMAANHKPIGGISVSVPGYSAAITGDDGSFRIAVQDLESVLFMSGEGVQVKQVPLRGRNNVTVDMYDPGFISQYEPMSLLFGKSPKNFVPYAVQSFNTNDKWSQSVTETPDGYLQGRIAGLNVIRHSGTPGIGANVTLNGYTSLNASNQPLIVVDGLSMTILNMAIPLF</sequence>
<dbReference type="KEGG" id="agi:FSB73_09610"/>
<dbReference type="Proteomes" id="UP000321291">
    <property type="component" value="Chromosome"/>
</dbReference>
<evidence type="ECO:0008006" key="4">
    <source>
        <dbReference type="Google" id="ProtNLM"/>
    </source>
</evidence>
<dbReference type="RefSeq" id="WP_146781328.1">
    <property type="nucleotide sequence ID" value="NZ_CP042434.1"/>
</dbReference>
<name>A0A5B8VK66_9BACT</name>
<feature type="chain" id="PRO_5022725339" description="TonB-dependent receptor plug domain-containing protein" evidence="1">
    <location>
        <begin position="28"/>
        <end position="221"/>
    </location>
</feature>
<gene>
    <name evidence="2" type="ORF">FSB73_09610</name>
</gene>
<accession>A0A5B8VK66</accession>
<evidence type="ECO:0000313" key="2">
    <source>
        <dbReference type="EMBL" id="QEC71880.1"/>
    </source>
</evidence>
<dbReference type="OrthoDB" id="9811080at2"/>
<feature type="signal peptide" evidence="1">
    <location>
        <begin position="1"/>
        <end position="27"/>
    </location>
</feature>
<proteinExistence type="predicted"/>
<keyword evidence="3" id="KW-1185">Reference proteome</keyword>
<dbReference type="EMBL" id="CP042434">
    <property type="protein sequence ID" value="QEC71880.1"/>
    <property type="molecule type" value="Genomic_DNA"/>
</dbReference>
<dbReference type="SUPFAM" id="SSF56935">
    <property type="entry name" value="Porins"/>
    <property type="match status" value="1"/>
</dbReference>
<dbReference type="AlphaFoldDB" id="A0A5B8VK66"/>
<protein>
    <recommendedName>
        <fullName evidence="4">TonB-dependent receptor plug domain-containing protein</fullName>
    </recommendedName>
</protein>
<dbReference type="InterPro" id="IPR037066">
    <property type="entry name" value="Plug_dom_sf"/>
</dbReference>
<evidence type="ECO:0000256" key="1">
    <source>
        <dbReference type="SAM" id="SignalP"/>
    </source>
</evidence>
<dbReference type="Gene3D" id="2.170.130.10">
    <property type="entry name" value="TonB-dependent receptor, plug domain"/>
    <property type="match status" value="1"/>
</dbReference>
<reference evidence="2 3" key="1">
    <citation type="journal article" date="2017" name="Int. J. Syst. Evol. Microbiol.">
        <title>Arachidicoccus ginsenosidivorans sp. nov., with ginsenoside-converting activity isolated from ginseng cultivating soil.</title>
        <authorList>
            <person name="Siddiqi M.Z."/>
            <person name="Aslam Z."/>
            <person name="Im W.T."/>
        </authorList>
    </citation>
    <scope>NUCLEOTIDE SEQUENCE [LARGE SCALE GENOMIC DNA]</scope>
    <source>
        <strain evidence="2 3">Gsoil 809</strain>
    </source>
</reference>
<keyword evidence="1" id="KW-0732">Signal</keyword>
<evidence type="ECO:0000313" key="3">
    <source>
        <dbReference type="Proteomes" id="UP000321291"/>
    </source>
</evidence>